<dbReference type="EMBL" id="GBXM01080353">
    <property type="protein sequence ID" value="JAH28224.1"/>
    <property type="molecule type" value="Transcribed_RNA"/>
</dbReference>
<protein>
    <submittedName>
        <fullName evidence="1">Uncharacterized protein</fullName>
    </submittedName>
</protein>
<evidence type="ECO:0000313" key="1">
    <source>
        <dbReference type="EMBL" id="JAH28224.1"/>
    </source>
</evidence>
<dbReference type="AlphaFoldDB" id="A0A0E9RGL6"/>
<sequence>MNHHVVIQTRNLGKTPPTLRTIVGFYICMNP</sequence>
<reference evidence="1" key="2">
    <citation type="journal article" date="2015" name="Fish Shellfish Immunol.">
        <title>Early steps in the European eel (Anguilla anguilla)-Vibrio vulnificus interaction in the gills: Role of the RtxA13 toxin.</title>
        <authorList>
            <person name="Callol A."/>
            <person name="Pajuelo D."/>
            <person name="Ebbesson L."/>
            <person name="Teles M."/>
            <person name="MacKenzie S."/>
            <person name="Amaro C."/>
        </authorList>
    </citation>
    <scope>NUCLEOTIDE SEQUENCE</scope>
</reference>
<reference evidence="1" key="1">
    <citation type="submission" date="2014-11" db="EMBL/GenBank/DDBJ databases">
        <authorList>
            <person name="Amaro Gonzalez C."/>
        </authorList>
    </citation>
    <scope>NUCLEOTIDE SEQUENCE</scope>
</reference>
<organism evidence="1">
    <name type="scientific">Anguilla anguilla</name>
    <name type="common">European freshwater eel</name>
    <name type="synonym">Muraena anguilla</name>
    <dbReference type="NCBI Taxonomy" id="7936"/>
    <lineage>
        <taxon>Eukaryota</taxon>
        <taxon>Metazoa</taxon>
        <taxon>Chordata</taxon>
        <taxon>Craniata</taxon>
        <taxon>Vertebrata</taxon>
        <taxon>Euteleostomi</taxon>
        <taxon>Actinopterygii</taxon>
        <taxon>Neopterygii</taxon>
        <taxon>Teleostei</taxon>
        <taxon>Anguilliformes</taxon>
        <taxon>Anguillidae</taxon>
        <taxon>Anguilla</taxon>
    </lineage>
</organism>
<accession>A0A0E9RGL6</accession>
<proteinExistence type="predicted"/>
<name>A0A0E9RGL6_ANGAN</name>
<dbReference type="EMBL" id="GBXM01094677">
    <property type="protein sequence ID" value="JAH13900.1"/>
    <property type="molecule type" value="Transcribed_RNA"/>
</dbReference>